<dbReference type="EMBL" id="BAABHM010000024">
    <property type="protein sequence ID" value="GAA4716374.1"/>
    <property type="molecule type" value="Genomic_DNA"/>
</dbReference>
<accession>A0ABP8XYD0</accession>
<proteinExistence type="predicted"/>
<feature type="domain" description="DUF6351" evidence="1">
    <location>
        <begin position="33"/>
        <end position="708"/>
    </location>
</feature>
<dbReference type="Proteomes" id="UP001500843">
    <property type="component" value="Unassembled WGS sequence"/>
</dbReference>
<sequence>MAVTALVVPLAVVTSAAAEEDGTSGGDTGGLRIVTVSSRPDAVSGTETLARVTVPAGVEPVEVTVTRDGVDVTESFRADGNGLLGLVDGLDPGRHRLVARAAGTAASAERIDVHPATGPVFSGPQQEPFFCETAEYRSPAGTPGGAPVDEDCSLTTRVEYLYRTTGGKFAALPDPARHPADLATTTTLDGAEVPYIVRVEIGTANRGIYEIASLHDPAGEAEPTAHQRSAGWNGRLVYTLGGGCRGGWYQQGSVTGGVLVDPMLSRGFAVASNTLNAFGNNCSDLLTTESLALTKEVFVEAYGEPDHTMGWGCSGGAYQAHQAADSYPGLLDGIIVGCGFPDVGFGTSQKLADARLLHTWFTGDEPGADTFTPQQQLAVSGFGVHQSIAAQSDGAKRLDPDAEFDGSVPLELRYDAETNPTGARATVWDHTRNAYGIDRGTGFALRPLDNGGVQYGLDALRDGAISVDQFLDLNEGIGGFDIDAEPTAERIRADPAARRAAYRTGRMLDGGGGLARTPIIDFRAYTDDLAGGDIHMRYHSFSTRDRLIEANGDADNQVMLVQDNTYGGFDPANPVLVQALEQMDRWLRAVRADESGRDPHDVVVDSKPADLVDACWTPGAIGSPEELESKKVVEDIRPDAGRCDDLYPTFTSPRIVAGGPLASDVITCRRTAPDQADYPATSTRQWHRLRQVFRDGVCDYGRPGVDEVPMGGTWAFFSAPGRWDFAGE</sequence>
<evidence type="ECO:0000313" key="3">
    <source>
        <dbReference type="Proteomes" id="UP001500843"/>
    </source>
</evidence>
<protein>
    <submittedName>
        <fullName evidence="2">DUF6351 family protein</fullName>
    </submittedName>
</protein>
<reference evidence="3" key="1">
    <citation type="journal article" date="2019" name="Int. J. Syst. Evol. Microbiol.">
        <title>The Global Catalogue of Microorganisms (GCM) 10K type strain sequencing project: providing services to taxonomists for standard genome sequencing and annotation.</title>
        <authorList>
            <consortium name="The Broad Institute Genomics Platform"/>
            <consortium name="The Broad Institute Genome Sequencing Center for Infectious Disease"/>
            <person name="Wu L."/>
            <person name="Ma J."/>
        </authorList>
    </citation>
    <scope>NUCLEOTIDE SEQUENCE [LARGE SCALE GENOMIC DNA]</scope>
    <source>
        <strain evidence="3">JCM 17975</strain>
    </source>
</reference>
<keyword evidence="3" id="KW-1185">Reference proteome</keyword>
<comment type="caution">
    <text evidence="2">The sequence shown here is derived from an EMBL/GenBank/DDBJ whole genome shotgun (WGS) entry which is preliminary data.</text>
</comment>
<evidence type="ECO:0000259" key="1">
    <source>
        <dbReference type="Pfam" id="PF19878"/>
    </source>
</evidence>
<evidence type="ECO:0000313" key="2">
    <source>
        <dbReference type="EMBL" id="GAA4716374.1"/>
    </source>
</evidence>
<dbReference type="RefSeq" id="WP_253876434.1">
    <property type="nucleotide sequence ID" value="NZ_BAABHM010000024.1"/>
</dbReference>
<name>A0ABP8XYD0_9MICO</name>
<dbReference type="InterPro" id="IPR029058">
    <property type="entry name" value="AB_hydrolase_fold"/>
</dbReference>
<organism evidence="2 3">
    <name type="scientific">Promicromonospora umidemergens</name>
    <dbReference type="NCBI Taxonomy" id="629679"/>
    <lineage>
        <taxon>Bacteria</taxon>
        <taxon>Bacillati</taxon>
        <taxon>Actinomycetota</taxon>
        <taxon>Actinomycetes</taxon>
        <taxon>Micrococcales</taxon>
        <taxon>Promicromonosporaceae</taxon>
        <taxon>Promicromonospora</taxon>
    </lineage>
</organism>
<dbReference type="InterPro" id="IPR045556">
    <property type="entry name" value="DUF6351"/>
</dbReference>
<dbReference type="SUPFAM" id="SSF53474">
    <property type="entry name" value="alpha/beta-Hydrolases"/>
    <property type="match status" value="1"/>
</dbReference>
<dbReference type="Pfam" id="PF19878">
    <property type="entry name" value="DUF6351"/>
    <property type="match status" value="1"/>
</dbReference>
<gene>
    <name evidence="2" type="ORF">GCM10023198_44870</name>
</gene>